<evidence type="ECO:0000313" key="6">
    <source>
        <dbReference type="Proteomes" id="UP000050996"/>
    </source>
</evidence>
<comment type="caution">
    <text evidence="5">The sequence shown here is derived from an EMBL/GenBank/DDBJ whole genome shotgun (WGS) entry which is preliminary data.</text>
</comment>
<dbReference type="NCBIfam" id="TIGR00370">
    <property type="entry name" value="5-oxoprolinase subunit PxpB"/>
    <property type="match status" value="1"/>
</dbReference>
<gene>
    <name evidence="5" type="ORF">AN957_24520</name>
</gene>
<keyword evidence="6" id="KW-1185">Reference proteome</keyword>
<reference evidence="5 6" key="1">
    <citation type="submission" date="2015-09" db="EMBL/GenBank/DDBJ databases">
        <title>Genome sequencing project for genomic taxonomy and phylogenomics of Bacillus-like bacteria.</title>
        <authorList>
            <person name="Liu B."/>
            <person name="Wang J."/>
            <person name="Zhu Y."/>
            <person name="Liu G."/>
            <person name="Chen Q."/>
            <person name="Chen Z."/>
            <person name="Lan J."/>
            <person name="Che J."/>
            <person name="Ge C."/>
            <person name="Shi H."/>
            <person name="Pan Z."/>
            <person name="Liu X."/>
        </authorList>
    </citation>
    <scope>NUCLEOTIDE SEQUENCE [LARGE SCALE GENOMIC DNA]</scope>
    <source>
        <strain evidence="5 6">FJAT-18043</strain>
    </source>
</reference>
<dbReference type="SUPFAM" id="SSF50891">
    <property type="entry name" value="Cyclophilin-like"/>
    <property type="match status" value="1"/>
</dbReference>
<dbReference type="PATRIC" id="fig|1637975.4.peg.4942"/>
<feature type="domain" description="Carboxyltransferase" evidence="4">
    <location>
        <begin position="9"/>
        <end position="211"/>
    </location>
</feature>
<accession>A0A0Q3SPA6</accession>
<keyword evidence="3" id="KW-0067">ATP-binding</keyword>
<dbReference type="GO" id="GO:0016787">
    <property type="term" value="F:hydrolase activity"/>
    <property type="evidence" value="ECO:0007669"/>
    <property type="project" value="UniProtKB-KW"/>
</dbReference>
<evidence type="ECO:0000256" key="2">
    <source>
        <dbReference type="ARBA" id="ARBA00022801"/>
    </source>
</evidence>
<keyword evidence="2" id="KW-0378">Hydrolase</keyword>
<dbReference type="SMART" id="SM00796">
    <property type="entry name" value="AHS1"/>
    <property type="match status" value="1"/>
</dbReference>
<dbReference type="Gene3D" id="3.30.1360.40">
    <property type="match status" value="1"/>
</dbReference>
<dbReference type="PANTHER" id="PTHR34698:SF2">
    <property type="entry name" value="5-OXOPROLINASE SUBUNIT B"/>
    <property type="match status" value="1"/>
</dbReference>
<dbReference type="GO" id="GO:0005524">
    <property type="term" value="F:ATP binding"/>
    <property type="evidence" value="ECO:0007669"/>
    <property type="project" value="UniProtKB-KW"/>
</dbReference>
<evidence type="ECO:0000256" key="3">
    <source>
        <dbReference type="ARBA" id="ARBA00022840"/>
    </source>
</evidence>
<dbReference type="STRING" id="1637975.AN957_24520"/>
<protein>
    <recommendedName>
        <fullName evidence="4">Carboxyltransferase domain-containing protein</fullName>
    </recommendedName>
</protein>
<dbReference type="InterPro" id="IPR003833">
    <property type="entry name" value="CT_C_D"/>
</dbReference>
<dbReference type="InterPro" id="IPR010016">
    <property type="entry name" value="PxpB"/>
</dbReference>
<evidence type="ECO:0000259" key="4">
    <source>
        <dbReference type="SMART" id="SM00796"/>
    </source>
</evidence>
<dbReference type="Proteomes" id="UP000050996">
    <property type="component" value="Unassembled WGS sequence"/>
</dbReference>
<name>A0A0Q3SPA6_9BACI</name>
<dbReference type="SUPFAM" id="SSF160467">
    <property type="entry name" value="PH0987 N-terminal domain-like"/>
    <property type="match status" value="1"/>
</dbReference>
<evidence type="ECO:0000313" key="5">
    <source>
        <dbReference type="EMBL" id="KQL21404.1"/>
    </source>
</evidence>
<dbReference type="EMBL" id="LJIX01000006">
    <property type="protein sequence ID" value="KQL21404.1"/>
    <property type="molecule type" value="Genomic_DNA"/>
</dbReference>
<organism evidence="5 6">
    <name type="scientific">Cytobacillus solani</name>
    <dbReference type="NCBI Taxonomy" id="1637975"/>
    <lineage>
        <taxon>Bacteria</taxon>
        <taxon>Bacillati</taxon>
        <taxon>Bacillota</taxon>
        <taxon>Bacilli</taxon>
        <taxon>Bacillales</taxon>
        <taxon>Bacillaceae</taxon>
        <taxon>Cytobacillus</taxon>
    </lineage>
</organism>
<evidence type="ECO:0000256" key="1">
    <source>
        <dbReference type="ARBA" id="ARBA00022741"/>
    </source>
</evidence>
<dbReference type="RefSeq" id="WP_053478669.1">
    <property type="nucleotide sequence ID" value="NZ_CP041305.1"/>
</dbReference>
<dbReference type="PANTHER" id="PTHR34698">
    <property type="entry name" value="5-OXOPROLINASE SUBUNIT B"/>
    <property type="match status" value="1"/>
</dbReference>
<dbReference type="InterPro" id="IPR029000">
    <property type="entry name" value="Cyclophilin-like_dom_sf"/>
</dbReference>
<dbReference type="Pfam" id="PF02682">
    <property type="entry name" value="CT_C_D"/>
    <property type="match status" value="1"/>
</dbReference>
<dbReference type="Gene3D" id="2.40.100.10">
    <property type="entry name" value="Cyclophilin-like"/>
    <property type="match status" value="1"/>
</dbReference>
<dbReference type="AlphaFoldDB" id="A0A0Q3SPA6"/>
<sequence length="247" mass="28426">MNKPYEQLPEAMITGENSLRFSFGSRVEKGTYYKVRKFCKIVEQHSGPYFQEIVPSFHTVTVYFNKELKEPNEMIERLLTKWMHGKEEEAEPVERKLRIPVCYDDKFSLDMDRVTSHTGLTREEVISLHAGHTYTVYMIGFLPGFPYLGKLHERLATPRLPTPRDKVSRGTVGIGGSQTGIYSLDCPGGWNIIGKTPLDLYLPERKEPFFFQAGDQLEFQPVTLGEFHEISKELASEPEEIKRFIAD</sequence>
<proteinExistence type="predicted"/>
<keyword evidence="1" id="KW-0547">Nucleotide-binding</keyword>